<evidence type="ECO:0000256" key="1">
    <source>
        <dbReference type="ARBA" id="ARBA00000707"/>
    </source>
</evidence>
<comment type="catalytic activity">
    <reaction evidence="1 6">
        <text>Thiol-dependent hydrolysis of ester, thioester, amide, peptide and isopeptide bonds formed by the C-terminal Gly of ubiquitin (a 76-residue protein attached to proteins as an intracellular targeting signal).</text>
        <dbReference type="EC" id="3.4.19.12"/>
    </reaction>
</comment>
<feature type="region of interest" description="Disordered" evidence="7">
    <location>
        <begin position="439"/>
        <end position="458"/>
    </location>
</feature>
<dbReference type="GO" id="GO:0006508">
    <property type="term" value="P:proteolysis"/>
    <property type="evidence" value="ECO:0007669"/>
    <property type="project" value="UniProtKB-KW"/>
</dbReference>
<dbReference type="GO" id="GO:0004843">
    <property type="term" value="F:cysteine-type deubiquitinase activity"/>
    <property type="evidence" value="ECO:0007669"/>
    <property type="project" value="UniProtKB-UniRule"/>
</dbReference>
<dbReference type="HOGENOM" id="CLU_008279_12_1_1"/>
<feature type="region of interest" description="Disordered" evidence="7">
    <location>
        <begin position="815"/>
        <end position="846"/>
    </location>
</feature>
<feature type="compositionally biased region" description="Basic and acidic residues" evidence="7">
    <location>
        <begin position="815"/>
        <end position="826"/>
    </location>
</feature>
<dbReference type="GeneID" id="11494195"/>
<dbReference type="Proteomes" id="UP000000689">
    <property type="component" value="Chromosome 1"/>
</dbReference>
<accession>G0W3D7</accession>
<dbReference type="RefSeq" id="XP_003667568.1">
    <property type="nucleotide sequence ID" value="XM_003667520.1"/>
</dbReference>
<keyword evidence="3 6" id="KW-0645">Protease</keyword>
<dbReference type="AlphaFoldDB" id="G0W3D7"/>
<dbReference type="PROSITE" id="PS00973">
    <property type="entry name" value="USP_2"/>
    <property type="match status" value="1"/>
</dbReference>
<dbReference type="PROSITE" id="PS50235">
    <property type="entry name" value="USP_3"/>
    <property type="match status" value="1"/>
</dbReference>
<feature type="region of interest" description="Disordered" evidence="7">
    <location>
        <begin position="235"/>
        <end position="372"/>
    </location>
</feature>
<evidence type="ECO:0000313" key="10">
    <source>
        <dbReference type="Proteomes" id="UP000000689"/>
    </source>
</evidence>
<feature type="domain" description="USP" evidence="8">
    <location>
        <begin position="445"/>
        <end position="758"/>
    </location>
</feature>
<comment type="similarity">
    <text evidence="2 6">Belongs to the peptidase C19 family.</text>
</comment>
<evidence type="ECO:0000313" key="9">
    <source>
        <dbReference type="EMBL" id="CCD22325.1"/>
    </source>
</evidence>
<feature type="compositionally biased region" description="Basic residues" evidence="7">
    <location>
        <begin position="62"/>
        <end position="74"/>
    </location>
</feature>
<dbReference type="PANTHER" id="PTHR24006:SF733">
    <property type="entry name" value="RE52890P"/>
    <property type="match status" value="1"/>
</dbReference>
<feature type="compositionally biased region" description="Polar residues" evidence="7">
    <location>
        <begin position="335"/>
        <end position="344"/>
    </location>
</feature>
<dbReference type="Pfam" id="PF00443">
    <property type="entry name" value="UCH"/>
    <property type="match status" value="1"/>
</dbReference>
<feature type="compositionally biased region" description="Polar residues" evidence="7">
    <location>
        <begin position="302"/>
        <end position="315"/>
    </location>
</feature>
<dbReference type="InterPro" id="IPR001394">
    <property type="entry name" value="Peptidase_C19_UCH"/>
</dbReference>
<name>G0W3D7_NAUDC</name>
<dbReference type="GO" id="GO:0005829">
    <property type="term" value="C:cytosol"/>
    <property type="evidence" value="ECO:0007669"/>
    <property type="project" value="TreeGrafter"/>
</dbReference>
<feature type="compositionally biased region" description="Acidic residues" evidence="7">
    <location>
        <begin position="97"/>
        <end position="106"/>
    </location>
</feature>
<dbReference type="OrthoDB" id="27652at2759"/>
<dbReference type="InterPro" id="IPR050164">
    <property type="entry name" value="Peptidase_C19"/>
</dbReference>
<dbReference type="OMA" id="PMHGHYV"/>
<dbReference type="InterPro" id="IPR038765">
    <property type="entry name" value="Papain-like_cys_pep_sf"/>
</dbReference>
<evidence type="ECO:0000256" key="5">
    <source>
        <dbReference type="ARBA" id="ARBA00022807"/>
    </source>
</evidence>
<dbReference type="PANTHER" id="PTHR24006">
    <property type="entry name" value="UBIQUITIN CARBOXYL-TERMINAL HYDROLASE"/>
    <property type="match status" value="1"/>
</dbReference>
<feature type="compositionally biased region" description="Low complexity" evidence="7">
    <location>
        <begin position="239"/>
        <end position="295"/>
    </location>
</feature>
<evidence type="ECO:0000256" key="3">
    <source>
        <dbReference type="ARBA" id="ARBA00022670"/>
    </source>
</evidence>
<evidence type="ECO:0000259" key="8">
    <source>
        <dbReference type="PROSITE" id="PS50235"/>
    </source>
</evidence>
<dbReference type="GO" id="GO:0016579">
    <property type="term" value="P:protein deubiquitination"/>
    <property type="evidence" value="ECO:0007669"/>
    <property type="project" value="InterPro"/>
</dbReference>
<feature type="compositionally biased region" description="Low complexity" evidence="7">
    <location>
        <begin position="316"/>
        <end position="334"/>
    </location>
</feature>
<evidence type="ECO:0000256" key="7">
    <source>
        <dbReference type="SAM" id="MobiDB-lite"/>
    </source>
</evidence>
<evidence type="ECO:0000256" key="6">
    <source>
        <dbReference type="RuleBase" id="RU366025"/>
    </source>
</evidence>
<evidence type="ECO:0000256" key="4">
    <source>
        <dbReference type="ARBA" id="ARBA00022801"/>
    </source>
</evidence>
<dbReference type="eggNOG" id="KOG1864">
    <property type="taxonomic scope" value="Eukaryota"/>
</dbReference>
<dbReference type="PROSITE" id="PS00972">
    <property type="entry name" value="USP_1"/>
    <property type="match status" value="1"/>
</dbReference>
<proteinExistence type="inferred from homology"/>
<evidence type="ECO:0000256" key="2">
    <source>
        <dbReference type="ARBA" id="ARBA00009085"/>
    </source>
</evidence>
<dbReference type="MEROPS" id="C19.100"/>
<protein>
    <recommendedName>
        <fullName evidence="6">Ubiquitin carboxyl-terminal hydrolase</fullName>
        <ecNumber evidence="6">3.4.19.12</ecNumber>
    </recommendedName>
</protein>
<keyword evidence="6" id="KW-0833">Ubl conjugation pathway</keyword>
<keyword evidence="10" id="KW-1185">Reference proteome</keyword>
<dbReference type="KEGG" id="ndi:NDAI_0A01670"/>
<feature type="region of interest" description="Disordered" evidence="7">
    <location>
        <begin position="1"/>
        <end position="137"/>
    </location>
</feature>
<dbReference type="InterPro" id="IPR018200">
    <property type="entry name" value="USP_CS"/>
</dbReference>
<dbReference type="InterPro" id="IPR028889">
    <property type="entry name" value="USP"/>
</dbReference>
<dbReference type="STRING" id="1071378.G0W3D7"/>
<sequence length="846" mass="97131">MLKRLLSVNKPNKKKHAIDKNETKDKSHTHSHLHSSDIQHHSSRDHIHAKHTTDVESMNNHSHNHTHHPHNNHNSHHEKILEPNTSECIQEEKVKEEEGEEKEDENEERKVLAMHPTEPSKVVPPLPPPSRNTSKKQVPATIVNNDDTLNSAILFTPVSDLIPYGDGSNKVFGYENFGNTCYCNSVLQCLYNLYEFRLNMLEYSDHLPHNYANIENRRIRKLDMKGLKPRIFTEASFDSNNNKPNTTTITNTSSNDNEIDNNNNINNNETYQDYNNLNSKNTTNNNNNNNNKRNSFMGFQVPSKQQYNNNKDTTVNNKQDGNNNNNNNNNSTNNAKSQSYTAKMSSLLGAATSNSNPNMENGKDKNGNVNTQDDGIIHATLMSSDVTTEKLHSGCQDILVGRINNNNNNNRFTKQQKPNIIDELSNSKESYTPIFSKTNNNNNNNNNNNIPHNIPSNNIVTPVQKPTSEQRKKAALINGPVLNVDHLLNQYEKANLYNSLKDIFESITENRYLTGIVAPTEFVKILKKENVLFNSMMQQDSHEFLNFLLNELRDYLPSTTNNFITNLFQGILTNQIKCLTCDNITSRDEPFLDFPIGVKDDEETNIETLLRNYHTREMLNGSNKFYCNQCCGLQEAERIVGLKQLPHILALHLKRFKYSEVKNTNIKLFNKVYYPLTLNVASTFDSSIEKAYELTGVVIHMGSSPQHGHYVSLCKNDKFGWLLFDDETVESVSESTVLEFTGDPNNQATAYVLFYKEIKDIVKYYHSIETHHDKFKNNINELIKCDDAIRIEQEKQRKIQKKLHDEQMERERLSMNELDKNIERKGSHSANNKTKRKSRILSFMKS</sequence>
<organism evidence="9 10">
    <name type="scientific">Naumovozyma dairenensis (strain ATCC 10597 / BCRC 20456 / CBS 421 / NBRC 0211 / NRRL Y-12639)</name>
    <name type="common">Saccharomyces dairenensis</name>
    <dbReference type="NCBI Taxonomy" id="1071378"/>
    <lineage>
        <taxon>Eukaryota</taxon>
        <taxon>Fungi</taxon>
        <taxon>Dikarya</taxon>
        <taxon>Ascomycota</taxon>
        <taxon>Saccharomycotina</taxon>
        <taxon>Saccharomycetes</taxon>
        <taxon>Saccharomycetales</taxon>
        <taxon>Saccharomycetaceae</taxon>
        <taxon>Naumovozyma</taxon>
    </lineage>
</organism>
<keyword evidence="5 6" id="KW-0788">Thiol protease</keyword>
<dbReference type="EMBL" id="HE580267">
    <property type="protein sequence ID" value="CCD22325.1"/>
    <property type="molecule type" value="Genomic_DNA"/>
</dbReference>
<dbReference type="Gene3D" id="3.90.70.10">
    <property type="entry name" value="Cysteine proteinases"/>
    <property type="match status" value="2"/>
</dbReference>
<dbReference type="EC" id="3.4.19.12" evidence="6"/>
<keyword evidence="4 6" id="KW-0378">Hydrolase</keyword>
<reference evidence="9 10" key="1">
    <citation type="journal article" date="2011" name="Proc. Natl. Acad. Sci. U.S.A.">
        <title>Evolutionary erosion of yeast sex chromosomes by mating-type switching accidents.</title>
        <authorList>
            <person name="Gordon J.L."/>
            <person name="Armisen D."/>
            <person name="Proux-Wera E."/>
            <person name="Oheigeartaigh S.S."/>
            <person name="Byrne K.P."/>
            <person name="Wolfe K.H."/>
        </authorList>
    </citation>
    <scope>NUCLEOTIDE SEQUENCE [LARGE SCALE GENOMIC DNA]</scope>
    <source>
        <strain evidence="10">ATCC 10597 / BCRC 20456 / CBS 421 / NBRC 0211 / NRRL Y-12639</strain>
    </source>
</reference>
<feature type="compositionally biased region" description="Basic and acidic residues" evidence="7">
    <location>
        <begin position="18"/>
        <end position="54"/>
    </location>
</feature>
<dbReference type="FunFam" id="3.90.70.10:FF:000131">
    <property type="entry name" value="Ubiquitin carboxyl-terminal hydrolase"/>
    <property type="match status" value="1"/>
</dbReference>
<dbReference type="GO" id="GO:0005634">
    <property type="term" value="C:nucleus"/>
    <property type="evidence" value="ECO:0007669"/>
    <property type="project" value="TreeGrafter"/>
</dbReference>
<gene>
    <name evidence="9" type="primary">NDAI0A01670</name>
    <name evidence="9" type="ordered locus">NDAI_0A01670</name>
</gene>
<dbReference type="SUPFAM" id="SSF54001">
    <property type="entry name" value="Cysteine proteinases"/>
    <property type="match status" value="1"/>
</dbReference>